<name>A0A225UF68_9STRA</name>
<accession>A0A225UF68</accession>
<evidence type="ECO:0000313" key="2">
    <source>
        <dbReference type="Proteomes" id="UP000198211"/>
    </source>
</evidence>
<organism evidence="1 2">
    <name type="scientific">Phytophthora megakarya</name>
    <dbReference type="NCBI Taxonomy" id="4795"/>
    <lineage>
        <taxon>Eukaryota</taxon>
        <taxon>Sar</taxon>
        <taxon>Stramenopiles</taxon>
        <taxon>Oomycota</taxon>
        <taxon>Peronosporomycetes</taxon>
        <taxon>Peronosporales</taxon>
        <taxon>Peronosporaceae</taxon>
        <taxon>Phytophthora</taxon>
    </lineage>
</organism>
<keyword evidence="2" id="KW-1185">Reference proteome</keyword>
<reference evidence="2" key="1">
    <citation type="submission" date="2017-03" db="EMBL/GenBank/DDBJ databases">
        <title>Phytopthora megakarya and P. palmivora, two closely related causual agents of cacao black pod achieved similar genome size and gene model numbers by different mechanisms.</title>
        <authorList>
            <person name="Ali S."/>
            <person name="Shao J."/>
            <person name="Larry D.J."/>
            <person name="Kronmiller B."/>
            <person name="Shen D."/>
            <person name="Strem M.D."/>
            <person name="Melnick R.L."/>
            <person name="Guiltinan M.J."/>
            <person name="Tyler B.M."/>
            <person name="Meinhardt L.W."/>
            <person name="Bailey B.A."/>
        </authorList>
    </citation>
    <scope>NUCLEOTIDE SEQUENCE [LARGE SCALE GENOMIC DNA]</scope>
    <source>
        <strain evidence="2">zdho120</strain>
    </source>
</reference>
<evidence type="ECO:0000313" key="1">
    <source>
        <dbReference type="EMBL" id="OWY91658.1"/>
    </source>
</evidence>
<dbReference type="EMBL" id="NBNE01019738">
    <property type="protein sequence ID" value="OWY91658.1"/>
    <property type="molecule type" value="Genomic_DNA"/>
</dbReference>
<gene>
    <name evidence="1" type="ORF">PHMEG_00039673</name>
</gene>
<protein>
    <submittedName>
        <fullName evidence="1">Uncharacterized protein</fullName>
    </submittedName>
</protein>
<dbReference type="AlphaFoldDB" id="A0A225UF68"/>
<dbReference type="Proteomes" id="UP000198211">
    <property type="component" value="Unassembled WGS sequence"/>
</dbReference>
<proteinExistence type="predicted"/>
<sequence length="87" mass="9977">KCRLREICWNRYLLRTDPNVPRGIPPSSVVFQWCASFSRLGMIARAINNPKNRQISCGRIVFSLSSSNWISRRVLDGSDGFALLFFL</sequence>
<feature type="non-terminal residue" evidence="1">
    <location>
        <position position="1"/>
    </location>
</feature>
<comment type="caution">
    <text evidence="1">The sequence shown here is derived from an EMBL/GenBank/DDBJ whole genome shotgun (WGS) entry which is preliminary data.</text>
</comment>